<evidence type="ECO:0000256" key="4">
    <source>
        <dbReference type="ARBA" id="ARBA00022989"/>
    </source>
</evidence>
<dbReference type="AlphaFoldDB" id="A0A4R4XKM7"/>
<keyword evidence="5 7" id="KW-0472">Membrane</keyword>
<comment type="subcellular location">
    <subcellularLocation>
        <location evidence="1">Endomembrane system</location>
        <topology evidence="1">Multi-pass membrane protein</topology>
    </subcellularLocation>
    <subcellularLocation>
        <location evidence="6">Membrane</location>
        <topology evidence="6">Multi-pass membrane protein</topology>
    </subcellularLocation>
</comment>
<evidence type="ECO:0000256" key="2">
    <source>
        <dbReference type="ARBA" id="ARBA00009025"/>
    </source>
</evidence>
<dbReference type="InterPro" id="IPR010227">
    <property type="entry name" value="NADH_Q_OxRdtase_chainM/4"/>
</dbReference>
<keyword evidence="10" id="KW-1185">Reference proteome</keyword>
<sequence length="547" mass="58023">MGWLPVALLAVPLTGAILLLLAPHALRHVIRTYGVVVSGVTFALSVLLAATFDHGAAARMQFEVDRPWIPGLGLRFHLGVDGISLPLVVLTALLTFLCFVYLCWRGGRSPDQLMGDKPRELVFTLLVLEVGMVGTFLALDLLLFFVFFEIVLIPMYFLIGTWGGKGRRAASIKFILYTLLGSVVMLLGLLIIWAQTGTLDIEALSASHGAGMSRSVQILAFVAIGVGLAVKTPMWPVHTWLPDAHTEAPTVGSVLLAGVLLKMGTYGFARIAIPVLPEGAIAVAPWLGAFAVVGIVYGALACLAQRDLKRLIAYSSIGHMGFVLLGFATLTPVGVNGALFANVAHGLITGLLFFLAGAIKVRYPGSDMPSMGGGLLATMPRLGSVLTFASIASLGLPGLAGFWGEMLALYGAFQPADVLPRGLFLTYMVIGGLGAVLTAAYFVLMLSRVTHGRPRAEQPRDESAPADDRLVRAAPDERPVVPLRSPHSVRALLGPPPSRAELTADIQGHELVAWTPLVVLILLFGLWPGLLLSLTTPPVLTLLGALP</sequence>
<dbReference type="OrthoDB" id="9768329at2"/>
<evidence type="ECO:0000259" key="8">
    <source>
        <dbReference type="Pfam" id="PF00361"/>
    </source>
</evidence>
<evidence type="ECO:0000256" key="1">
    <source>
        <dbReference type="ARBA" id="ARBA00004127"/>
    </source>
</evidence>
<organism evidence="9 10">
    <name type="scientific">Nonomuraea terrae</name>
    <dbReference type="NCBI Taxonomy" id="2530383"/>
    <lineage>
        <taxon>Bacteria</taxon>
        <taxon>Bacillati</taxon>
        <taxon>Actinomycetota</taxon>
        <taxon>Actinomycetes</taxon>
        <taxon>Streptosporangiales</taxon>
        <taxon>Streptosporangiaceae</taxon>
        <taxon>Nonomuraea</taxon>
    </lineage>
</organism>
<dbReference type="InterPro" id="IPR003918">
    <property type="entry name" value="NADH_UbQ_OxRdtase"/>
</dbReference>
<dbReference type="EMBL" id="SMKQ01000315">
    <property type="protein sequence ID" value="TDD31480.1"/>
    <property type="molecule type" value="Genomic_DNA"/>
</dbReference>
<feature type="transmembrane region" description="Helical" evidence="7">
    <location>
        <begin position="83"/>
        <end position="104"/>
    </location>
</feature>
<proteinExistence type="inferred from homology"/>
<dbReference type="NCBIfam" id="TIGR01972">
    <property type="entry name" value="NDH_I_M"/>
    <property type="match status" value="1"/>
</dbReference>
<evidence type="ECO:0000256" key="5">
    <source>
        <dbReference type="ARBA" id="ARBA00023136"/>
    </source>
</evidence>
<dbReference type="GO" id="GO:0008137">
    <property type="term" value="F:NADH dehydrogenase (ubiquinone) activity"/>
    <property type="evidence" value="ECO:0007669"/>
    <property type="project" value="InterPro"/>
</dbReference>
<accession>A0A4R4XKM7</accession>
<feature type="transmembrane region" description="Helical" evidence="7">
    <location>
        <begin position="6"/>
        <end position="26"/>
    </location>
</feature>
<dbReference type="GO" id="GO:0016020">
    <property type="term" value="C:membrane"/>
    <property type="evidence" value="ECO:0007669"/>
    <property type="project" value="UniProtKB-SubCell"/>
</dbReference>
<dbReference type="RefSeq" id="WP_132623142.1">
    <property type="nucleotide sequence ID" value="NZ_SMKQ01000315.1"/>
</dbReference>
<evidence type="ECO:0000256" key="6">
    <source>
        <dbReference type="RuleBase" id="RU000320"/>
    </source>
</evidence>
<feature type="transmembrane region" description="Helical" evidence="7">
    <location>
        <begin position="251"/>
        <end position="273"/>
    </location>
</feature>
<feature type="transmembrane region" description="Helical" evidence="7">
    <location>
        <begin position="511"/>
        <end position="530"/>
    </location>
</feature>
<feature type="transmembrane region" description="Helical" evidence="7">
    <location>
        <begin position="120"/>
        <end position="138"/>
    </location>
</feature>
<evidence type="ECO:0000256" key="7">
    <source>
        <dbReference type="SAM" id="Phobius"/>
    </source>
</evidence>
<dbReference type="GO" id="GO:0015990">
    <property type="term" value="P:electron transport coupled proton transport"/>
    <property type="evidence" value="ECO:0007669"/>
    <property type="project" value="TreeGrafter"/>
</dbReference>
<dbReference type="PANTHER" id="PTHR43507">
    <property type="entry name" value="NADH-UBIQUINONE OXIDOREDUCTASE CHAIN 4"/>
    <property type="match status" value="1"/>
</dbReference>
<feature type="transmembrane region" description="Helical" evidence="7">
    <location>
        <begin position="424"/>
        <end position="446"/>
    </location>
</feature>
<feature type="transmembrane region" description="Helical" evidence="7">
    <location>
        <begin position="382"/>
        <end position="404"/>
    </location>
</feature>
<keyword evidence="3 6" id="KW-0812">Transmembrane</keyword>
<feature type="transmembrane region" description="Helical" evidence="7">
    <location>
        <begin position="311"/>
        <end position="333"/>
    </location>
</feature>
<comment type="caution">
    <text evidence="9">The sequence shown here is derived from an EMBL/GenBank/DDBJ whole genome shotgun (WGS) entry which is preliminary data.</text>
</comment>
<dbReference type="GO" id="GO:0012505">
    <property type="term" value="C:endomembrane system"/>
    <property type="evidence" value="ECO:0007669"/>
    <property type="project" value="UniProtKB-SubCell"/>
</dbReference>
<evidence type="ECO:0000313" key="10">
    <source>
        <dbReference type="Proteomes" id="UP000295302"/>
    </source>
</evidence>
<dbReference type="GO" id="GO:0048039">
    <property type="term" value="F:ubiquinone binding"/>
    <property type="evidence" value="ECO:0007669"/>
    <property type="project" value="TreeGrafter"/>
</dbReference>
<dbReference type="PRINTS" id="PR01437">
    <property type="entry name" value="NUOXDRDTASE4"/>
</dbReference>
<feature type="transmembrane region" description="Helical" evidence="7">
    <location>
        <begin position="174"/>
        <end position="194"/>
    </location>
</feature>
<keyword evidence="4 7" id="KW-1133">Transmembrane helix</keyword>
<reference evidence="9 10" key="1">
    <citation type="submission" date="2019-03" db="EMBL/GenBank/DDBJ databases">
        <title>Draft genome sequences of novel Actinobacteria.</title>
        <authorList>
            <person name="Sahin N."/>
            <person name="Ay H."/>
            <person name="Saygin H."/>
        </authorList>
    </citation>
    <scope>NUCLEOTIDE SEQUENCE [LARGE SCALE GENOMIC DNA]</scope>
    <source>
        <strain evidence="9 10">CH32</strain>
    </source>
</reference>
<feature type="transmembrane region" description="Helical" evidence="7">
    <location>
        <begin position="144"/>
        <end position="162"/>
    </location>
</feature>
<protein>
    <submittedName>
        <fullName evidence="9">NADH-quinone oxidoreductase subunit M</fullName>
        <ecNumber evidence="9">1.6.5.-</ecNumber>
    </submittedName>
</protein>
<name>A0A4R4XKM7_9ACTN</name>
<evidence type="ECO:0000313" key="9">
    <source>
        <dbReference type="EMBL" id="TDD31480.1"/>
    </source>
</evidence>
<dbReference type="GO" id="GO:0042773">
    <property type="term" value="P:ATP synthesis coupled electron transport"/>
    <property type="evidence" value="ECO:0007669"/>
    <property type="project" value="InterPro"/>
</dbReference>
<feature type="transmembrane region" description="Helical" evidence="7">
    <location>
        <begin position="279"/>
        <end position="304"/>
    </location>
</feature>
<dbReference type="GO" id="GO:0003954">
    <property type="term" value="F:NADH dehydrogenase activity"/>
    <property type="evidence" value="ECO:0007669"/>
    <property type="project" value="TreeGrafter"/>
</dbReference>
<comment type="similarity">
    <text evidence="2">Belongs to the complex I subunit 4 family.</text>
</comment>
<feature type="domain" description="NADH:quinone oxidoreductase/Mrp antiporter transmembrane" evidence="8">
    <location>
        <begin position="138"/>
        <end position="415"/>
    </location>
</feature>
<feature type="transmembrane region" description="Helical" evidence="7">
    <location>
        <begin position="33"/>
        <end position="52"/>
    </location>
</feature>
<dbReference type="PANTHER" id="PTHR43507:SF1">
    <property type="entry name" value="NADH-UBIQUINONE OXIDOREDUCTASE CHAIN 4"/>
    <property type="match status" value="1"/>
</dbReference>
<dbReference type="InterPro" id="IPR001750">
    <property type="entry name" value="ND/Mrp_TM"/>
</dbReference>
<dbReference type="Proteomes" id="UP000295302">
    <property type="component" value="Unassembled WGS sequence"/>
</dbReference>
<feature type="transmembrane region" description="Helical" evidence="7">
    <location>
        <begin position="214"/>
        <end position="230"/>
    </location>
</feature>
<feature type="transmembrane region" description="Helical" evidence="7">
    <location>
        <begin position="339"/>
        <end position="361"/>
    </location>
</feature>
<keyword evidence="9" id="KW-0560">Oxidoreductase</keyword>
<dbReference type="EC" id="1.6.5.-" evidence="9"/>
<gene>
    <name evidence="9" type="ORF">E1286_44835</name>
</gene>
<dbReference type="Pfam" id="PF00361">
    <property type="entry name" value="Proton_antipo_M"/>
    <property type="match status" value="1"/>
</dbReference>
<evidence type="ECO:0000256" key="3">
    <source>
        <dbReference type="ARBA" id="ARBA00022692"/>
    </source>
</evidence>